<dbReference type="EMBL" id="NCKV01027970">
    <property type="protein sequence ID" value="RWS19283.1"/>
    <property type="molecule type" value="Genomic_DNA"/>
</dbReference>
<dbReference type="Proteomes" id="UP000288716">
    <property type="component" value="Unassembled WGS sequence"/>
</dbReference>
<comment type="catalytic activity">
    <reaction evidence="1">
        <text>Hydrolysis of alkylated DNA, releasing 3-methyladenine, 3-methylguanine, 7-methylguanine and 7-methyladenine.</text>
        <dbReference type="EC" id="3.2.2.21"/>
    </reaction>
</comment>
<dbReference type="SUPFAM" id="SSF50486">
    <property type="entry name" value="FMT C-terminal domain-like"/>
    <property type="match status" value="1"/>
</dbReference>
<dbReference type="PANTHER" id="PTHR10429:SF0">
    <property type="entry name" value="DNA-3-METHYLADENINE GLYCOSYLASE"/>
    <property type="match status" value="1"/>
</dbReference>
<dbReference type="EC" id="3.2.2.21" evidence="4"/>
<dbReference type="GO" id="GO:0003905">
    <property type="term" value="F:alkylbase DNA N-glycosylase activity"/>
    <property type="evidence" value="ECO:0007669"/>
    <property type="project" value="UniProtKB-EC"/>
</dbReference>
<evidence type="ECO:0000256" key="7">
    <source>
        <dbReference type="ARBA" id="ARBA00023204"/>
    </source>
</evidence>
<evidence type="ECO:0000256" key="1">
    <source>
        <dbReference type="ARBA" id="ARBA00000086"/>
    </source>
</evidence>
<evidence type="ECO:0000256" key="11">
    <source>
        <dbReference type="ARBA" id="ARBA00076879"/>
    </source>
</evidence>
<dbReference type="Gene3D" id="3.10.300.10">
    <property type="entry name" value="Methylpurine-DNA glycosylase (MPG)"/>
    <property type="match status" value="1"/>
</dbReference>
<evidence type="ECO:0000313" key="14">
    <source>
        <dbReference type="EMBL" id="RWS19283.1"/>
    </source>
</evidence>
<keyword evidence="15" id="KW-1185">Reference proteome</keyword>
<sequence length="211" mass="23632">DDFFSEIPCEMLAKKLLGKVLCRQLSENGEVLKGMVVETEAYVGVEDEASHTYNGKKSARNEAMYMKPGTAYVYINRGIYNCFNVTSYGYASAVLIRSLEPMQGIETMSALRAKFGKKMKEKNIKEKILCNGPAKLCISLNIDKASVNKQDLATSSSIWFEEGRVIAESEIVSAPRVGINVSEKWKKKLLRFYLIGNEYVSVRDKNAESGR</sequence>
<dbReference type="FunFam" id="3.10.300.10:FF:000001">
    <property type="entry name" value="Putative 3-methyladenine DNA glycosylase"/>
    <property type="match status" value="1"/>
</dbReference>
<organism evidence="14 15">
    <name type="scientific">Leptotrombidium deliense</name>
    <dbReference type="NCBI Taxonomy" id="299467"/>
    <lineage>
        <taxon>Eukaryota</taxon>
        <taxon>Metazoa</taxon>
        <taxon>Ecdysozoa</taxon>
        <taxon>Arthropoda</taxon>
        <taxon>Chelicerata</taxon>
        <taxon>Arachnida</taxon>
        <taxon>Acari</taxon>
        <taxon>Acariformes</taxon>
        <taxon>Trombidiformes</taxon>
        <taxon>Prostigmata</taxon>
        <taxon>Anystina</taxon>
        <taxon>Parasitengona</taxon>
        <taxon>Trombiculoidea</taxon>
        <taxon>Trombiculidae</taxon>
        <taxon>Leptotrombidium</taxon>
    </lineage>
</organism>
<comment type="subunit">
    <text evidence="9">Binds MBD1. Binds SSBP1.</text>
</comment>
<dbReference type="STRING" id="299467.A0A443RV94"/>
<protein>
    <recommendedName>
        <fullName evidence="10">DNA-3-methyladenine glycosylase</fullName>
        <ecNumber evidence="4">3.2.2.21</ecNumber>
    </recommendedName>
    <alternativeName>
        <fullName evidence="11">3-alkyladenine DNA glycosylase</fullName>
    </alternativeName>
    <alternativeName>
        <fullName evidence="8">3-methyladenine DNA glycosidase</fullName>
    </alternativeName>
    <alternativeName>
        <fullName evidence="13">ADPG</fullName>
    </alternativeName>
    <alternativeName>
        <fullName evidence="12">N-methylpurine-DNA glycosylase</fullName>
    </alternativeName>
</protein>
<feature type="non-terminal residue" evidence="14">
    <location>
        <position position="1"/>
    </location>
</feature>
<comment type="similarity">
    <text evidence="3">Belongs to the DNA glycosylase MPG family.</text>
</comment>
<reference evidence="14 15" key="1">
    <citation type="journal article" date="2018" name="Gigascience">
        <title>Genomes of trombidid mites reveal novel predicted allergens and laterally-transferred genes associated with secondary metabolism.</title>
        <authorList>
            <person name="Dong X."/>
            <person name="Chaisiri K."/>
            <person name="Xia D."/>
            <person name="Armstrong S.D."/>
            <person name="Fang Y."/>
            <person name="Donnelly M.J."/>
            <person name="Kadowaki T."/>
            <person name="McGarry J.W."/>
            <person name="Darby A.C."/>
            <person name="Makepeace B.L."/>
        </authorList>
    </citation>
    <scope>NUCLEOTIDE SEQUENCE [LARGE SCALE GENOMIC DNA]</scope>
    <source>
        <strain evidence="14">UoL-UT</strain>
    </source>
</reference>
<evidence type="ECO:0000256" key="12">
    <source>
        <dbReference type="ARBA" id="ARBA00078171"/>
    </source>
</evidence>
<keyword evidence="7" id="KW-0234">DNA repair</keyword>
<dbReference type="HAMAP" id="MF_00527">
    <property type="entry name" value="3MGH"/>
    <property type="match status" value="1"/>
</dbReference>
<dbReference type="GO" id="GO:0006284">
    <property type="term" value="P:base-excision repair"/>
    <property type="evidence" value="ECO:0007669"/>
    <property type="project" value="InterPro"/>
</dbReference>
<dbReference type="GO" id="GO:0003677">
    <property type="term" value="F:DNA binding"/>
    <property type="evidence" value="ECO:0007669"/>
    <property type="project" value="InterPro"/>
</dbReference>
<evidence type="ECO:0000256" key="5">
    <source>
        <dbReference type="ARBA" id="ARBA00022763"/>
    </source>
</evidence>
<evidence type="ECO:0000256" key="2">
    <source>
        <dbReference type="ARBA" id="ARBA00002421"/>
    </source>
</evidence>
<dbReference type="InterPro" id="IPR036995">
    <property type="entry name" value="MPG_sf"/>
</dbReference>
<dbReference type="VEuPathDB" id="VectorBase:LDEU012757"/>
<comment type="caution">
    <text evidence="14">The sequence shown here is derived from an EMBL/GenBank/DDBJ whole genome shotgun (WGS) entry which is preliminary data.</text>
</comment>
<evidence type="ECO:0000256" key="3">
    <source>
        <dbReference type="ARBA" id="ARBA00009232"/>
    </source>
</evidence>
<proteinExistence type="inferred from homology"/>
<keyword evidence="5" id="KW-0227">DNA damage</keyword>
<dbReference type="NCBIfam" id="TIGR00567">
    <property type="entry name" value="3mg"/>
    <property type="match status" value="1"/>
</dbReference>
<dbReference type="InterPro" id="IPR003180">
    <property type="entry name" value="MPG"/>
</dbReference>
<keyword evidence="6" id="KW-0378">Hydrolase</keyword>
<evidence type="ECO:0000256" key="8">
    <source>
        <dbReference type="ARBA" id="ARBA00033426"/>
    </source>
</evidence>
<dbReference type="PANTHER" id="PTHR10429">
    <property type="entry name" value="DNA-3-METHYLADENINE GLYCOSYLASE"/>
    <property type="match status" value="1"/>
</dbReference>
<gene>
    <name evidence="14" type="ORF">B4U80_06153</name>
</gene>
<evidence type="ECO:0000313" key="15">
    <source>
        <dbReference type="Proteomes" id="UP000288716"/>
    </source>
</evidence>
<dbReference type="Pfam" id="PF02245">
    <property type="entry name" value="Pur_DNA_glyco"/>
    <property type="match status" value="1"/>
</dbReference>
<evidence type="ECO:0000256" key="10">
    <source>
        <dbReference type="ARBA" id="ARBA00068926"/>
    </source>
</evidence>
<dbReference type="CDD" id="cd00540">
    <property type="entry name" value="AAG"/>
    <property type="match status" value="1"/>
</dbReference>
<evidence type="ECO:0000256" key="13">
    <source>
        <dbReference type="ARBA" id="ARBA00082988"/>
    </source>
</evidence>
<evidence type="ECO:0000256" key="6">
    <source>
        <dbReference type="ARBA" id="ARBA00022801"/>
    </source>
</evidence>
<accession>A0A443RV94</accession>
<evidence type="ECO:0000256" key="9">
    <source>
        <dbReference type="ARBA" id="ARBA00066187"/>
    </source>
</evidence>
<dbReference type="OrthoDB" id="6353017at2759"/>
<comment type="function">
    <text evidence="2">Hydrolysis of the deoxyribose N-glycosidic bond to excise 3-methyladenine, and 7-methylguanine from the damaged DNA polymer formed by alkylation lesions.</text>
</comment>
<evidence type="ECO:0000256" key="4">
    <source>
        <dbReference type="ARBA" id="ARBA00012000"/>
    </source>
</evidence>
<dbReference type="AlphaFoldDB" id="A0A443RV94"/>
<name>A0A443RV94_9ACAR</name>
<dbReference type="InterPro" id="IPR011034">
    <property type="entry name" value="Formyl_transferase-like_C_sf"/>
</dbReference>